<dbReference type="Proteomes" id="UP000034048">
    <property type="component" value="Unassembled WGS sequence"/>
</dbReference>
<sequence length="81" mass="9239">MLKKVLKTQLFVLLLGTIFAWANFAIEVNQWLSEGKCELGCPIFFEASPNPFVTPCFFGALFFTLSFVLSILAWRAFNKKK</sequence>
<gene>
    <name evidence="2" type="ORF">UT42_C0046G0003</name>
</gene>
<organism evidence="2 3">
    <name type="scientific">Candidatus Falkowbacteria bacterium GW2011_GWA2_39_24</name>
    <dbReference type="NCBI Taxonomy" id="1618634"/>
    <lineage>
        <taxon>Bacteria</taxon>
        <taxon>Candidatus Falkowiibacteriota</taxon>
    </lineage>
</organism>
<dbReference type="EMBL" id="LBWS01000046">
    <property type="protein sequence ID" value="KKR13460.1"/>
    <property type="molecule type" value="Genomic_DNA"/>
</dbReference>
<feature type="transmembrane region" description="Helical" evidence="1">
    <location>
        <begin position="52"/>
        <end position="74"/>
    </location>
</feature>
<comment type="caution">
    <text evidence="2">The sequence shown here is derived from an EMBL/GenBank/DDBJ whole genome shotgun (WGS) entry which is preliminary data.</text>
</comment>
<keyword evidence="1" id="KW-0472">Membrane</keyword>
<proteinExistence type="predicted"/>
<reference evidence="2 3" key="1">
    <citation type="journal article" date="2015" name="Nature">
        <title>rRNA introns, odd ribosomes, and small enigmatic genomes across a large radiation of phyla.</title>
        <authorList>
            <person name="Brown C.T."/>
            <person name="Hug L.A."/>
            <person name="Thomas B.C."/>
            <person name="Sharon I."/>
            <person name="Castelle C.J."/>
            <person name="Singh A."/>
            <person name="Wilkins M.J."/>
            <person name="Williams K.H."/>
            <person name="Banfield J.F."/>
        </authorList>
    </citation>
    <scope>NUCLEOTIDE SEQUENCE [LARGE SCALE GENOMIC DNA]</scope>
</reference>
<accession>A0A0G0QSW2</accession>
<keyword evidence="1" id="KW-1133">Transmembrane helix</keyword>
<keyword evidence="1" id="KW-0812">Transmembrane</keyword>
<protein>
    <submittedName>
        <fullName evidence="2">Uncharacterized protein</fullName>
    </submittedName>
</protein>
<evidence type="ECO:0000256" key="1">
    <source>
        <dbReference type="SAM" id="Phobius"/>
    </source>
</evidence>
<evidence type="ECO:0000313" key="3">
    <source>
        <dbReference type="Proteomes" id="UP000034048"/>
    </source>
</evidence>
<name>A0A0G0QSW2_9BACT</name>
<evidence type="ECO:0000313" key="2">
    <source>
        <dbReference type="EMBL" id="KKR13460.1"/>
    </source>
</evidence>
<dbReference type="AlphaFoldDB" id="A0A0G0QSW2"/>